<keyword evidence="2" id="KW-1185">Reference proteome</keyword>
<organism evidence="1 2">
    <name type="scientific">Coleofasciculus chthonoplastes PCC 7420</name>
    <dbReference type="NCBI Taxonomy" id="118168"/>
    <lineage>
        <taxon>Bacteria</taxon>
        <taxon>Bacillati</taxon>
        <taxon>Cyanobacteriota</taxon>
        <taxon>Cyanophyceae</taxon>
        <taxon>Coleofasciculales</taxon>
        <taxon>Coleofasciculaceae</taxon>
        <taxon>Coleofasciculus</taxon>
    </lineage>
</organism>
<dbReference type="AlphaFoldDB" id="B4VW42"/>
<dbReference type="EMBL" id="DS989855">
    <property type="protein sequence ID" value="EDX74059.1"/>
    <property type="molecule type" value="Genomic_DNA"/>
</dbReference>
<dbReference type="eggNOG" id="COG3344">
    <property type="taxonomic scope" value="Bacteria"/>
</dbReference>
<dbReference type="HOGENOM" id="CLU_1169074_0_0_3"/>
<accession>B4VW42</accession>
<gene>
    <name evidence="1" type="ORF">MC7420_5939</name>
</gene>
<protein>
    <submittedName>
        <fullName evidence="1">Uncharacterized protein</fullName>
    </submittedName>
</protein>
<dbReference type="OrthoDB" id="9788687at2"/>
<proteinExistence type="predicted"/>
<reference evidence="1 2" key="1">
    <citation type="submission" date="2008-07" db="EMBL/GenBank/DDBJ databases">
        <authorList>
            <person name="Tandeau de Marsac N."/>
            <person name="Ferriera S."/>
            <person name="Johnson J."/>
            <person name="Kravitz S."/>
            <person name="Beeson K."/>
            <person name="Sutton G."/>
            <person name="Rogers Y.-H."/>
            <person name="Friedman R."/>
            <person name="Frazier M."/>
            <person name="Venter J.C."/>
        </authorList>
    </citation>
    <scope>NUCLEOTIDE SEQUENCE [LARGE SCALE GENOMIC DNA]</scope>
    <source>
        <strain evidence="1 2">PCC 7420</strain>
    </source>
</reference>
<dbReference type="Proteomes" id="UP000003835">
    <property type="component" value="Unassembled WGS sequence"/>
</dbReference>
<evidence type="ECO:0000313" key="2">
    <source>
        <dbReference type="Proteomes" id="UP000003835"/>
    </source>
</evidence>
<name>B4VW42_9CYAN</name>
<evidence type="ECO:0000313" key="1">
    <source>
        <dbReference type="EMBL" id="EDX74059.1"/>
    </source>
</evidence>
<dbReference type="STRING" id="118168.MC7420_5939"/>
<sequence length="237" mass="27600">MKDYPDLRDSIIRYYKDLGYTPMRFNSLISFLRSGHCIGDVSVFAFSKLLVEWEIDWQYESVNEIVELATQLAGYSSVHFVASIWMLAKYGSEEELFSSVERHSLIWKQSGFLARQVAALMPLFKWNTDNYSRIDRIIFEVGHADAIRILKNLEIIMSYQRIPQDMNLYLSTRNGGVYPLHKFLMSINILNNSRLCVLIRKEFRDKLVSQVITDPVYIRKLSIINLQPTGIDSNLNQ</sequence>
<dbReference type="RefSeq" id="WP_006102820.1">
    <property type="nucleotide sequence ID" value="NZ_DS989855.1"/>
</dbReference>